<sequence length="462" mass="48612">MRMVQTTWHITRFPCAAPPVGGLAIRARAWALLWALALAVAGLCGPAAAQDATGSIARPSPARASAPDGASAPAPGPTLAHDARLAGDAGRTRLVVDLDRSVDIRTFTLANPYRVVVDLDNVVFTLSPEAAQMQRGLVSACRYGVLAPGKARMVLDATGPVTIDKAFILDAVDDQPARLVVDLVPTDAQTFARTSAARPAAVAPAAITPAANGDARPVIVIDPGHGGIDSGTTGYSSYTEKSIVLETGLALRDKLEKTGVYRVVMTRSTDTFIPLGERVRIARAHQAALFISLHADALARNDGRARGASVYTLSDTASDADAARLAEQENKADLIAGVDLSDESEAVAGILVDLAQRETRSFSAHFARELVQRLKNVARTHHGALKSAGFRVLRAHDVPSVLVELGYMSSKDDLKLLTSDAWRDQATDAMVAAIDEFFATKTAPTPPAAGQTARAEPAKSPN</sequence>
<dbReference type="Proteomes" id="UP001241747">
    <property type="component" value="Unassembled WGS sequence"/>
</dbReference>
<dbReference type="PANTHER" id="PTHR30404">
    <property type="entry name" value="N-ACETYLMURAMOYL-L-ALANINE AMIDASE"/>
    <property type="match status" value="1"/>
</dbReference>
<keyword evidence="3 6" id="KW-0378">Hydrolase</keyword>
<evidence type="ECO:0000256" key="4">
    <source>
        <dbReference type="SAM" id="MobiDB-lite"/>
    </source>
</evidence>
<feature type="region of interest" description="Disordered" evidence="4">
    <location>
        <begin position="442"/>
        <end position="462"/>
    </location>
</feature>
<dbReference type="Pfam" id="PF01520">
    <property type="entry name" value="Amidase_3"/>
    <property type="match status" value="1"/>
</dbReference>
<dbReference type="InterPro" id="IPR050695">
    <property type="entry name" value="N-acetylmuramoyl_amidase_3"/>
</dbReference>
<dbReference type="PANTHER" id="PTHR30404:SF0">
    <property type="entry name" value="N-ACETYLMURAMOYL-L-ALANINE AMIDASE AMIC"/>
    <property type="match status" value="1"/>
</dbReference>
<accession>A0ABU0LHJ5</accession>
<dbReference type="Gene3D" id="2.60.40.3500">
    <property type="match status" value="1"/>
</dbReference>
<evidence type="ECO:0000313" key="6">
    <source>
        <dbReference type="EMBL" id="MDQ0506594.1"/>
    </source>
</evidence>
<evidence type="ECO:0000256" key="2">
    <source>
        <dbReference type="ARBA" id="ARBA00011901"/>
    </source>
</evidence>
<feature type="compositionally biased region" description="Low complexity" evidence="4">
    <location>
        <begin position="57"/>
        <end position="73"/>
    </location>
</feature>
<dbReference type="EMBL" id="JAUSVY010000008">
    <property type="protein sequence ID" value="MDQ0506594.1"/>
    <property type="molecule type" value="Genomic_DNA"/>
</dbReference>
<protein>
    <recommendedName>
        <fullName evidence="2">N-acetylmuramoyl-L-alanine amidase</fullName>
        <ecNumber evidence="2">3.5.1.28</ecNumber>
    </recommendedName>
</protein>
<dbReference type="Gene3D" id="3.40.630.40">
    <property type="entry name" value="Zn-dependent exopeptidases"/>
    <property type="match status" value="1"/>
</dbReference>
<comment type="catalytic activity">
    <reaction evidence="1">
        <text>Hydrolyzes the link between N-acetylmuramoyl residues and L-amino acid residues in certain cell-wall glycopeptides.</text>
        <dbReference type="EC" id="3.5.1.28"/>
    </reaction>
</comment>
<proteinExistence type="predicted"/>
<evidence type="ECO:0000256" key="1">
    <source>
        <dbReference type="ARBA" id="ARBA00001561"/>
    </source>
</evidence>
<dbReference type="Pfam" id="PF11741">
    <property type="entry name" value="AMIN"/>
    <property type="match status" value="1"/>
</dbReference>
<keyword evidence="7" id="KW-1185">Reference proteome</keyword>
<feature type="region of interest" description="Disordered" evidence="4">
    <location>
        <begin position="54"/>
        <end position="77"/>
    </location>
</feature>
<evidence type="ECO:0000313" key="7">
    <source>
        <dbReference type="Proteomes" id="UP001241747"/>
    </source>
</evidence>
<feature type="compositionally biased region" description="Low complexity" evidence="4">
    <location>
        <begin position="442"/>
        <end position="455"/>
    </location>
</feature>
<evidence type="ECO:0000256" key="3">
    <source>
        <dbReference type="ARBA" id="ARBA00022801"/>
    </source>
</evidence>
<comment type="caution">
    <text evidence="6">The sequence shown here is derived from an EMBL/GenBank/DDBJ whole genome shotgun (WGS) entry which is preliminary data.</text>
</comment>
<dbReference type="CDD" id="cd02696">
    <property type="entry name" value="MurNAc-LAA"/>
    <property type="match status" value="1"/>
</dbReference>
<dbReference type="InterPro" id="IPR021731">
    <property type="entry name" value="AMIN_dom"/>
</dbReference>
<dbReference type="EC" id="3.5.1.28" evidence="2"/>
<organism evidence="6 7">
    <name type="scientific">Xanthobacter agilis</name>
    <dbReference type="NCBI Taxonomy" id="47492"/>
    <lineage>
        <taxon>Bacteria</taxon>
        <taxon>Pseudomonadati</taxon>
        <taxon>Pseudomonadota</taxon>
        <taxon>Alphaproteobacteria</taxon>
        <taxon>Hyphomicrobiales</taxon>
        <taxon>Xanthobacteraceae</taxon>
        <taxon>Xanthobacter</taxon>
    </lineage>
</organism>
<gene>
    <name evidence="6" type="ORF">QOZ94_003405</name>
</gene>
<dbReference type="GO" id="GO:0008745">
    <property type="term" value="F:N-acetylmuramoyl-L-alanine amidase activity"/>
    <property type="evidence" value="ECO:0007669"/>
    <property type="project" value="UniProtKB-EC"/>
</dbReference>
<dbReference type="SUPFAM" id="SSF53187">
    <property type="entry name" value="Zn-dependent exopeptidases"/>
    <property type="match status" value="1"/>
</dbReference>
<evidence type="ECO:0000259" key="5">
    <source>
        <dbReference type="SMART" id="SM00646"/>
    </source>
</evidence>
<dbReference type="SMART" id="SM00646">
    <property type="entry name" value="Ami_3"/>
    <property type="match status" value="1"/>
</dbReference>
<dbReference type="InterPro" id="IPR002508">
    <property type="entry name" value="MurNAc-LAA_cat"/>
</dbReference>
<feature type="domain" description="MurNAc-LAA" evidence="5">
    <location>
        <begin position="279"/>
        <end position="435"/>
    </location>
</feature>
<name>A0ABU0LHJ5_XANAG</name>
<reference evidence="6 7" key="1">
    <citation type="submission" date="2023-07" db="EMBL/GenBank/DDBJ databases">
        <title>Genomic Encyclopedia of Type Strains, Phase IV (KMG-IV): sequencing the most valuable type-strain genomes for metagenomic binning, comparative biology and taxonomic classification.</title>
        <authorList>
            <person name="Goeker M."/>
        </authorList>
    </citation>
    <scope>NUCLEOTIDE SEQUENCE [LARGE SCALE GENOMIC DNA]</scope>
    <source>
        <strain evidence="6 7">DSM 3770</strain>
    </source>
</reference>